<dbReference type="Proteomes" id="UP000886874">
    <property type="component" value="Unassembled WGS sequence"/>
</dbReference>
<name>A0A9D0Z5M8_9FIRM</name>
<dbReference type="PANTHER" id="PTHR30508:SF1">
    <property type="entry name" value="UPF0051 PROTEIN ABCI8, CHLOROPLASTIC-RELATED"/>
    <property type="match status" value="1"/>
</dbReference>
<dbReference type="InterPro" id="IPR037284">
    <property type="entry name" value="SUF_FeS_clus_asmbl_SufBD_sf"/>
</dbReference>
<organism evidence="3 4">
    <name type="scientific">Candidatus Avoscillospira stercorigallinarum</name>
    <dbReference type="NCBI Taxonomy" id="2840708"/>
    <lineage>
        <taxon>Bacteria</taxon>
        <taxon>Bacillati</taxon>
        <taxon>Bacillota</taxon>
        <taxon>Clostridia</taxon>
        <taxon>Eubacteriales</taxon>
        <taxon>Oscillospiraceae</taxon>
        <taxon>Oscillospiraceae incertae sedis</taxon>
        <taxon>Candidatus Avoscillospira</taxon>
    </lineage>
</organism>
<protein>
    <submittedName>
        <fullName evidence="3">SufD family Fe-S cluster assembly protein</fullName>
    </submittedName>
</protein>
<reference evidence="3" key="1">
    <citation type="submission" date="2020-10" db="EMBL/GenBank/DDBJ databases">
        <authorList>
            <person name="Gilroy R."/>
        </authorList>
    </citation>
    <scope>NUCLEOTIDE SEQUENCE</scope>
    <source>
        <strain evidence="3">ChiSjej2B20-13462</strain>
    </source>
</reference>
<comment type="similarity">
    <text evidence="1">Belongs to the iron-sulfur cluster assembly SufBD family.</text>
</comment>
<gene>
    <name evidence="3" type="ORF">IAA67_05010</name>
</gene>
<evidence type="ECO:0000259" key="2">
    <source>
        <dbReference type="Pfam" id="PF01458"/>
    </source>
</evidence>
<dbReference type="AlphaFoldDB" id="A0A9D0Z5M8"/>
<sequence>MNDIQAEILRQVADLAALPETGAVNLRSDGQRAFHRDSEHVHIVSKTDKDGIDIHIDPGTKGETVHIPVVITKSGVKDLVYNDFFIGEGAEVKIVAGCGIHNCGGCDSEHDGIHTFHVGKNAKVTYVEKHYGEGDGAGKRILNPQTILYLEEGASVTLDTSQIKGVDDTKRYTRAVVGENAEIVIQEKLLTHDSQKAESEMDVFLNGAGSKTRVVSRSVAQDSSVQIFYPRVEGNAPCFGHVSCDAIIMGEARVRAIPEITCNHVDAGLIHEAAIGKIAGEQILKLMTLGLTAEEAEEKILEGFLR</sequence>
<dbReference type="Pfam" id="PF01458">
    <property type="entry name" value="SUFBD_core"/>
    <property type="match status" value="1"/>
</dbReference>
<proteinExistence type="inferred from homology"/>
<reference evidence="3" key="2">
    <citation type="journal article" date="2021" name="PeerJ">
        <title>Extensive microbial diversity within the chicken gut microbiome revealed by metagenomics and culture.</title>
        <authorList>
            <person name="Gilroy R."/>
            <person name="Ravi A."/>
            <person name="Getino M."/>
            <person name="Pursley I."/>
            <person name="Horton D.L."/>
            <person name="Alikhan N.F."/>
            <person name="Baker D."/>
            <person name="Gharbi K."/>
            <person name="Hall N."/>
            <person name="Watson M."/>
            <person name="Adriaenssens E.M."/>
            <person name="Foster-Nyarko E."/>
            <person name="Jarju S."/>
            <person name="Secka A."/>
            <person name="Antonio M."/>
            <person name="Oren A."/>
            <person name="Chaudhuri R.R."/>
            <person name="La Ragione R."/>
            <person name="Hildebrand F."/>
            <person name="Pallen M.J."/>
        </authorList>
    </citation>
    <scope>NUCLEOTIDE SEQUENCE</scope>
    <source>
        <strain evidence="3">ChiSjej2B20-13462</strain>
    </source>
</reference>
<dbReference type="SUPFAM" id="SSF101960">
    <property type="entry name" value="Stabilizer of iron transporter SufD"/>
    <property type="match status" value="1"/>
</dbReference>
<feature type="domain" description="SUF system FeS cluster assembly SufBD core" evidence="2">
    <location>
        <begin position="86"/>
        <end position="304"/>
    </location>
</feature>
<evidence type="ECO:0000313" key="3">
    <source>
        <dbReference type="EMBL" id="HIQ69671.1"/>
    </source>
</evidence>
<dbReference type="InterPro" id="IPR055346">
    <property type="entry name" value="Fe-S_cluster_assembly_SufBD"/>
</dbReference>
<accession>A0A9D0Z5M8</accession>
<comment type="caution">
    <text evidence="3">The sequence shown here is derived from an EMBL/GenBank/DDBJ whole genome shotgun (WGS) entry which is preliminary data.</text>
</comment>
<dbReference type="PANTHER" id="PTHR30508">
    <property type="entry name" value="FES CLUSTER ASSEMBLY PROTEIN SUF"/>
    <property type="match status" value="1"/>
</dbReference>
<dbReference type="GO" id="GO:0016226">
    <property type="term" value="P:iron-sulfur cluster assembly"/>
    <property type="evidence" value="ECO:0007669"/>
    <property type="project" value="InterPro"/>
</dbReference>
<dbReference type="EMBL" id="DVFN01000073">
    <property type="protein sequence ID" value="HIQ69671.1"/>
    <property type="molecule type" value="Genomic_DNA"/>
</dbReference>
<evidence type="ECO:0000256" key="1">
    <source>
        <dbReference type="ARBA" id="ARBA00043967"/>
    </source>
</evidence>
<dbReference type="InterPro" id="IPR000825">
    <property type="entry name" value="SUF_FeS_clus_asmbl_SufBD_core"/>
</dbReference>
<evidence type="ECO:0000313" key="4">
    <source>
        <dbReference type="Proteomes" id="UP000886874"/>
    </source>
</evidence>